<dbReference type="EMBL" id="LQXD01000206">
    <property type="protein sequence ID" value="OIJ03791.1"/>
    <property type="molecule type" value="Genomic_DNA"/>
</dbReference>
<protein>
    <submittedName>
        <fullName evidence="1">DUF2639 domain-containing protein</fullName>
    </submittedName>
    <submittedName>
        <fullName evidence="2">YflJ family protein</fullName>
    </submittedName>
</protein>
<evidence type="ECO:0000313" key="1">
    <source>
        <dbReference type="EMBL" id="OIJ03791.1"/>
    </source>
</evidence>
<dbReference type="Proteomes" id="UP000180175">
    <property type="component" value="Chromosome"/>
</dbReference>
<dbReference type="EMBL" id="CP063356">
    <property type="protein sequence ID" value="QOY36421.1"/>
    <property type="molecule type" value="Genomic_DNA"/>
</dbReference>
<reference evidence="1 3" key="1">
    <citation type="submission" date="2016-10" db="EMBL/GenBank/DDBJ databases">
        <title>Draft genome sequences of four alkaliphilic bacteria belonging to the Anaerobacillus genus.</title>
        <authorList>
            <person name="Bassil N.M."/>
            <person name="Lloyd J.R."/>
        </authorList>
    </citation>
    <scope>NUCLEOTIDE SEQUENCE [LARGE SCALE GENOMIC DNA]</scope>
    <source>
        <strain evidence="1 3">NB2006</strain>
    </source>
</reference>
<reference evidence="2 3" key="2">
    <citation type="journal article" date="2017" name="Genome Announc.">
        <title>Draft Genome Sequences of Four Alkaliphilic Bacteria Belonging to the Anaerobacillus Genus.</title>
        <authorList>
            <person name="Bassil N.M."/>
            <person name="Lloyd J.R."/>
        </authorList>
    </citation>
    <scope>NUCLEOTIDE SEQUENCE [LARGE SCALE GENOMIC DNA]</scope>
    <source>
        <strain evidence="2 3">NB2006</strain>
    </source>
</reference>
<evidence type="ECO:0000313" key="2">
    <source>
        <dbReference type="EMBL" id="QOY36421.1"/>
    </source>
</evidence>
<dbReference type="KEGG" id="aia:AWH56_001625"/>
<accession>A0A1S2KUL6</accession>
<organism evidence="1 3">
    <name type="scientific">Anaerobacillus isosaccharinicus</name>
    <dbReference type="NCBI Taxonomy" id="1532552"/>
    <lineage>
        <taxon>Bacteria</taxon>
        <taxon>Bacillati</taxon>
        <taxon>Bacillota</taxon>
        <taxon>Bacilli</taxon>
        <taxon>Bacillales</taxon>
        <taxon>Bacillaceae</taxon>
        <taxon>Anaerobacillus</taxon>
    </lineage>
</organism>
<gene>
    <name evidence="2" type="ORF">AWH56_001625</name>
    <name evidence="1" type="ORF">AWH56_24010</name>
</gene>
<sequence>MHYGSKGWYVHELKKRGIRYHQGKKLETYKTYVLANLYKEIAS</sequence>
<dbReference type="InterPro" id="IPR022580">
    <property type="entry name" value="DUF2639"/>
</dbReference>
<name>A0A1S2KUL6_9BACI</name>
<dbReference type="RefSeq" id="WP_071319450.1">
    <property type="nucleotide sequence ID" value="NZ_CP063356.2"/>
</dbReference>
<evidence type="ECO:0000313" key="3">
    <source>
        <dbReference type="Proteomes" id="UP000180175"/>
    </source>
</evidence>
<reference evidence="2" key="4">
    <citation type="submission" date="2020-10" db="EMBL/GenBank/DDBJ databases">
        <authorList>
            <person name="Bassil N.M."/>
            <person name="Lloyd J.R."/>
        </authorList>
    </citation>
    <scope>NUCLEOTIDE SEQUENCE</scope>
    <source>
        <strain evidence="2">NB2006</strain>
    </source>
</reference>
<reference evidence="2 3" key="3">
    <citation type="journal article" date="2019" name="Int. J. Syst. Evol. Microbiol.">
        <title>Anaerobacillus isosaccharinicus sp. nov., an alkaliphilic bacterium which degrades isosaccharinic acid.</title>
        <authorList>
            <person name="Bassil N.M."/>
            <person name="Lloyd J.R."/>
        </authorList>
    </citation>
    <scope>NUCLEOTIDE SEQUENCE [LARGE SCALE GENOMIC DNA]</scope>
    <source>
        <strain evidence="2 3">NB2006</strain>
    </source>
</reference>
<dbReference type="Pfam" id="PF11121">
    <property type="entry name" value="DUF2639"/>
    <property type="match status" value="1"/>
</dbReference>
<proteinExistence type="predicted"/>
<dbReference type="AlphaFoldDB" id="A0A1S2KUL6"/>
<keyword evidence="3" id="KW-1185">Reference proteome</keyword>
<dbReference type="OrthoDB" id="2738543at2"/>